<evidence type="ECO:0000256" key="10">
    <source>
        <dbReference type="ARBA" id="ARBA00022857"/>
    </source>
</evidence>
<keyword evidence="13" id="KW-0472">Membrane</keyword>
<keyword evidence="12" id="KW-0902">Two-component regulatory system</keyword>
<dbReference type="CDD" id="cd05233">
    <property type="entry name" value="SDR_c"/>
    <property type="match status" value="1"/>
</dbReference>
<keyword evidence="6" id="KW-0812">Transmembrane</keyword>
<evidence type="ECO:0000256" key="12">
    <source>
        <dbReference type="ARBA" id="ARBA00023012"/>
    </source>
</evidence>
<keyword evidence="4 14" id="KW-0597">Phosphoprotein</keyword>
<organism evidence="18 19">
    <name type="scientific">Didymella heteroderae</name>
    <dbReference type="NCBI Taxonomy" id="1769908"/>
    <lineage>
        <taxon>Eukaryota</taxon>
        <taxon>Fungi</taxon>
        <taxon>Dikarya</taxon>
        <taxon>Ascomycota</taxon>
        <taxon>Pezizomycotina</taxon>
        <taxon>Dothideomycetes</taxon>
        <taxon>Pleosporomycetidae</taxon>
        <taxon>Pleosporales</taxon>
        <taxon>Pleosporineae</taxon>
        <taxon>Didymellaceae</taxon>
        <taxon>Didymella</taxon>
    </lineage>
</organism>
<dbReference type="SMART" id="SM00388">
    <property type="entry name" value="HisKA"/>
    <property type="match status" value="1"/>
</dbReference>
<evidence type="ECO:0000256" key="1">
    <source>
        <dbReference type="ARBA" id="ARBA00000085"/>
    </source>
</evidence>
<dbReference type="Proteomes" id="UP000758155">
    <property type="component" value="Unassembled WGS sequence"/>
</dbReference>
<dbReference type="Gene3D" id="1.10.287.130">
    <property type="match status" value="1"/>
</dbReference>
<evidence type="ECO:0000256" key="2">
    <source>
        <dbReference type="ARBA" id="ARBA00004370"/>
    </source>
</evidence>
<dbReference type="SMART" id="SM00448">
    <property type="entry name" value="REC"/>
    <property type="match status" value="1"/>
</dbReference>
<keyword evidence="11" id="KW-1133">Transmembrane helix</keyword>
<dbReference type="InterPro" id="IPR003594">
    <property type="entry name" value="HATPase_dom"/>
</dbReference>
<dbReference type="EC" id="2.7.13.3" evidence="3"/>
<dbReference type="EMBL" id="SWKV01000062">
    <property type="protein sequence ID" value="KAF3035040.1"/>
    <property type="molecule type" value="Genomic_DNA"/>
</dbReference>
<dbReference type="InterPro" id="IPR001789">
    <property type="entry name" value="Sig_transdc_resp-reg_receiver"/>
</dbReference>
<evidence type="ECO:0000256" key="15">
    <source>
        <dbReference type="SAM" id="MobiDB-lite"/>
    </source>
</evidence>
<dbReference type="CDD" id="cd00082">
    <property type="entry name" value="HisKA"/>
    <property type="match status" value="1"/>
</dbReference>
<evidence type="ECO:0000313" key="18">
    <source>
        <dbReference type="EMBL" id="KAF3035040.1"/>
    </source>
</evidence>
<dbReference type="GO" id="GO:0005524">
    <property type="term" value="F:ATP binding"/>
    <property type="evidence" value="ECO:0007669"/>
    <property type="project" value="UniProtKB-KW"/>
</dbReference>
<feature type="compositionally biased region" description="Polar residues" evidence="15">
    <location>
        <begin position="632"/>
        <end position="646"/>
    </location>
</feature>
<reference evidence="18" key="1">
    <citation type="submission" date="2019-04" db="EMBL/GenBank/DDBJ databases">
        <title>Sequencing of skin fungus with MAO and IRED activity.</title>
        <authorList>
            <person name="Marsaioli A.J."/>
            <person name="Bonatto J.M.C."/>
            <person name="Reis Junior O."/>
        </authorList>
    </citation>
    <scope>NUCLEOTIDE SEQUENCE</scope>
    <source>
        <strain evidence="18">28M1</strain>
    </source>
</reference>
<dbReference type="PRINTS" id="PR00344">
    <property type="entry name" value="BCTRLSENSOR"/>
</dbReference>
<evidence type="ECO:0000256" key="4">
    <source>
        <dbReference type="ARBA" id="ARBA00022553"/>
    </source>
</evidence>
<evidence type="ECO:0000256" key="5">
    <source>
        <dbReference type="ARBA" id="ARBA00022679"/>
    </source>
</evidence>
<evidence type="ECO:0000259" key="17">
    <source>
        <dbReference type="PROSITE" id="PS50110"/>
    </source>
</evidence>
<evidence type="ECO:0000256" key="8">
    <source>
        <dbReference type="ARBA" id="ARBA00022777"/>
    </source>
</evidence>
<evidence type="ECO:0000256" key="9">
    <source>
        <dbReference type="ARBA" id="ARBA00022840"/>
    </source>
</evidence>
<dbReference type="InterPro" id="IPR003661">
    <property type="entry name" value="HisK_dim/P_dom"/>
</dbReference>
<dbReference type="Gene3D" id="3.40.50.2300">
    <property type="match status" value="1"/>
</dbReference>
<dbReference type="SUPFAM" id="SSF55874">
    <property type="entry name" value="ATPase domain of HSP90 chaperone/DNA topoisomerase II/histidine kinase"/>
    <property type="match status" value="1"/>
</dbReference>
<dbReference type="SUPFAM" id="SSF51735">
    <property type="entry name" value="NAD(P)-binding Rossmann-fold domains"/>
    <property type="match status" value="1"/>
</dbReference>
<keyword evidence="7" id="KW-0547">Nucleotide-binding</keyword>
<dbReference type="InterPro" id="IPR036097">
    <property type="entry name" value="HisK_dim/P_sf"/>
</dbReference>
<dbReference type="FunFam" id="1.10.287.130:FF:000004">
    <property type="entry name" value="Ethylene receptor 1"/>
    <property type="match status" value="1"/>
</dbReference>
<evidence type="ECO:0000256" key="6">
    <source>
        <dbReference type="ARBA" id="ARBA00022692"/>
    </source>
</evidence>
<dbReference type="OrthoDB" id="47007at2759"/>
<dbReference type="PROSITE" id="PS50109">
    <property type="entry name" value="HIS_KIN"/>
    <property type="match status" value="1"/>
</dbReference>
<dbReference type="InterPro" id="IPR020904">
    <property type="entry name" value="Sc_DH/Rdtase_CS"/>
</dbReference>
<dbReference type="Pfam" id="PF02518">
    <property type="entry name" value="HATPase_c"/>
    <property type="match status" value="1"/>
</dbReference>
<gene>
    <name evidence="18" type="primary">HHK5_2</name>
    <name evidence="18" type="ORF">E8E12_007083</name>
</gene>
<keyword evidence="19" id="KW-1185">Reference proteome</keyword>
<dbReference type="Pfam" id="PF00512">
    <property type="entry name" value="HisKA"/>
    <property type="match status" value="1"/>
</dbReference>
<accession>A0A9P4WKX1</accession>
<dbReference type="InterPro" id="IPR036890">
    <property type="entry name" value="HATPase_C_sf"/>
</dbReference>
<dbReference type="SUPFAM" id="SSF52172">
    <property type="entry name" value="CheY-like"/>
    <property type="match status" value="1"/>
</dbReference>
<dbReference type="SUPFAM" id="SSF47384">
    <property type="entry name" value="Homodimeric domain of signal transducing histidine kinase"/>
    <property type="match status" value="1"/>
</dbReference>
<dbReference type="InterPro" id="IPR011006">
    <property type="entry name" value="CheY-like_superfamily"/>
</dbReference>
<dbReference type="InterPro" id="IPR005467">
    <property type="entry name" value="His_kinase_dom"/>
</dbReference>
<keyword evidence="9" id="KW-0067">ATP-binding</keyword>
<dbReference type="GO" id="GO:0009927">
    <property type="term" value="F:histidine phosphotransfer kinase activity"/>
    <property type="evidence" value="ECO:0007669"/>
    <property type="project" value="TreeGrafter"/>
</dbReference>
<dbReference type="InterPro" id="IPR002347">
    <property type="entry name" value="SDR_fam"/>
</dbReference>
<feature type="modified residue" description="4-aspartylphosphate" evidence="14">
    <location>
        <position position="719"/>
    </location>
</feature>
<comment type="subcellular location">
    <subcellularLocation>
        <location evidence="2">Membrane</location>
    </subcellularLocation>
</comment>
<dbReference type="InterPro" id="IPR036291">
    <property type="entry name" value="NAD(P)-bd_dom_sf"/>
</dbReference>
<evidence type="ECO:0000256" key="7">
    <source>
        <dbReference type="ARBA" id="ARBA00022741"/>
    </source>
</evidence>
<keyword evidence="8 18" id="KW-0418">Kinase</keyword>
<dbReference type="Pfam" id="PF00072">
    <property type="entry name" value="Response_reg"/>
    <property type="match status" value="1"/>
</dbReference>
<evidence type="ECO:0000256" key="14">
    <source>
        <dbReference type="PROSITE-ProRule" id="PRU00169"/>
    </source>
</evidence>
<name>A0A9P4WKX1_9PLEO</name>
<keyword evidence="10" id="KW-0521">NADP</keyword>
<proteinExistence type="predicted"/>
<protein>
    <recommendedName>
        <fullName evidence="3">histidine kinase</fullName>
        <ecNumber evidence="3">2.7.13.3</ecNumber>
    </recommendedName>
</protein>
<dbReference type="InterPro" id="IPR004358">
    <property type="entry name" value="Sig_transdc_His_kin-like_C"/>
</dbReference>
<evidence type="ECO:0000313" key="19">
    <source>
        <dbReference type="Proteomes" id="UP000758155"/>
    </source>
</evidence>
<keyword evidence="5" id="KW-0808">Transferase</keyword>
<dbReference type="PANTHER" id="PTHR43047">
    <property type="entry name" value="TWO-COMPONENT HISTIDINE PROTEIN KINASE"/>
    <property type="match status" value="1"/>
</dbReference>
<sequence length="763" mass="84178">MSYNAAGTFQVDIVINNAGVSSNQYLNDSEQGPIEKSEFDRVYTINVLAPLLLTQLVQPYLPKDRSGRIVNVSSVSSSIGYQGQSVYAGTKAAIEAMTRVWSRELAENAIVNCVNPGPAWGDMYERAGPAFWNINQPYVDVAPLAKYSSEQHCLGLGTDEKQRFDNVVSEVEQYWSDLSSGPLRSDTLMLTASLKSAQLSSNLLLMQILVKQATMRLSPQVALESYYRTGQSTHDQWEQTVEDYDAIFAGDENTHIAVQARIYHKEGSDRILFNRTASSVANVTLPYERPDRQPAVMGDYLYGYIPELYPRFSVRTIDRTSDQYDAEYQGKVIDRTNSLLSGPYRYETLEDQVHQRTAELERSKEAAEAANKSKTLFIANISHELKTPLNGILGMCAVCMSENDPLKLRQSVEIIHKSGELLLKLLTDLLMFSKNEMGQSLTLDEKVFSLRDIISQVLAIFGQQAKESELWLSFEFEVADTGPGISEHLHSKIFEPFVQGDLGLNKKYGGTGLGLSICSQLASLMRGTIGMKSEVSQGSVFALSIPLKHVGVRRVATQNAGVDSVAVTLPSRNRPFDEMWETQSCGGVHSMQPMQACSRATLRSEGPPSVVPATVASDTCSELRLVDLGQLHSASAPSPGQSNTQAAPLERSGAEVTKHGGMARVLVAEDNKTNQEVMVRILKLEDVHDVTIAEDGQEALDKVQESLQNHNPYDLVFMDVQMPNLDGLHATRLLRQSGFTAPIVALTAYTEVHFSTPSYFCQS</sequence>
<dbReference type="SMART" id="SM00387">
    <property type="entry name" value="HATPase_c"/>
    <property type="match status" value="1"/>
</dbReference>
<feature type="region of interest" description="Disordered" evidence="15">
    <location>
        <begin position="632"/>
        <end position="652"/>
    </location>
</feature>
<dbReference type="PANTHER" id="PTHR43047:SF72">
    <property type="entry name" value="OSMOSENSING HISTIDINE PROTEIN KINASE SLN1"/>
    <property type="match status" value="1"/>
</dbReference>
<dbReference type="PROSITE" id="PS50110">
    <property type="entry name" value="RESPONSE_REGULATORY"/>
    <property type="match status" value="1"/>
</dbReference>
<dbReference type="Gene3D" id="3.40.50.720">
    <property type="entry name" value="NAD(P)-binding Rossmann-like Domain"/>
    <property type="match status" value="1"/>
</dbReference>
<evidence type="ECO:0000256" key="13">
    <source>
        <dbReference type="ARBA" id="ARBA00023136"/>
    </source>
</evidence>
<evidence type="ECO:0000256" key="3">
    <source>
        <dbReference type="ARBA" id="ARBA00012438"/>
    </source>
</evidence>
<feature type="domain" description="Histidine kinase" evidence="16">
    <location>
        <begin position="474"/>
        <end position="549"/>
    </location>
</feature>
<dbReference type="GO" id="GO:0005886">
    <property type="term" value="C:plasma membrane"/>
    <property type="evidence" value="ECO:0007669"/>
    <property type="project" value="TreeGrafter"/>
</dbReference>
<feature type="domain" description="Response regulatory" evidence="17">
    <location>
        <begin position="664"/>
        <end position="763"/>
    </location>
</feature>
<evidence type="ECO:0000256" key="11">
    <source>
        <dbReference type="ARBA" id="ARBA00022989"/>
    </source>
</evidence>
<dbReference type="PROSITE" id="PS00061">
    <property type="entry name" value="ADH_SHORT"/>
    <property type="match status" value="1"/>
</dbReference>
<dbReference type="AlphaFoldDB" id="A0A9P4WKX1"/>
<dbReference type="Gene3D" id="3.30.565.10">
    <property type="entry name" value="Histidine kinase-like ATPase, C-terminal domain"/>
    <property type="match status" value="1"/>
</dbReference>
<dbReference type="Pfam" id="PF00106">
    <property type="entry name" value="adh_short"/>
    <property type="match status" value="1"/>
</dbReference>
<dbReference type="CDD" id="cd17546">
    <property type="entry name" value="REC_hyHK_CKI1_RcsC-like"/>
    <property type="match status" value="1"/>
</dbReference>
<evidence type="ECO:0000259" key="16">
    <source>
        <dbReference type="PROSITE" id="PS50109"/>
    </source>
</evidence>
<comment type="catalytic activity">
    <reaction evidence="1">
        <text>ATP + protein L-histidine = ADP + protein N-phospho-L-histidine.</text>
        <dbReference type="EC" id="2.7.13.3"/>
    </reaction>
</comment>
<dbReference type="GO" id="GO:0000155">
    <property type="term" value="F:phosphorelay sensor kinase activity"/>
    <property type="evidence" value="ECO:0007669"/>
    <property type="project" value="InterPro"/>
</dbReference>
<comment type="caution">
    <text evidence="18">The sequence shown here is derived from an EMBL/GenBank/DDBJ whole genome shotgun (WGS) entry which is preliminary data.</text>
</comment>